<protein>
    <recommendedName>
        <fullName evidence="1">ARID domain-containing protein</fullName>
    </recommendedName>
</protein>
<accession>A0AAD9IMH6</accession>
<organism evidence="2 3">
    <name type="scientific">Prototheca wickerhamii</name>
    <dbReference type="NCBI Taxonomy" id="3111"/>
    <lineage>
        <taxon>Eukaryota</taxon>
        <taxon>Viridiplantae</taxon>
        <taxon>Chlorophyta</taxon>
        <taxon>core chlorophytes</taxon>
        <taxon>Trebouxiophyceae</taxon>
        <taxon>Chlorellales</taxon>
        <taxon>Chlorellaceae</taxon>
        <taxon>Prototheca</taxon>
    </lineage>
</organism>
<proteinExistence type="predicted"/>
<feature type="domain" description="ARID" evidence="1">
    <location>
        <begin position="73"/>
        <end position="174"/>
    </location>
</feature>
<gene>
    <name evidence="2" type="ORF">QBZ16_002506</name>
</gene>
<evidence type="ECO:0000313" key="2">
    <source>
        <dbReference type="EMBL" id="KAK2080110.1"/>
    </source>
</evidence>
<evidence type="ECO:0000259" key="1">
    <source>
        <dbReference type="PROSITE" id="PS51011"/>
    </source>
</evidence>
<dbReference type="Proteomes" id="UP001255856">
    <property type="component" value="Unassembled WGS sequence"/>
</dbReference>
<name>A0AAD9IMH6_PROWI</name>
<dbReference type="SMART" id="SM01014">
    <property type="entry name" value="ARID"/>
    <property type="match status" value="1"/>
</dbReference>
<dbReference type="Gene3D" id="1.10.150.60">
    <property type="entry name" value="ARID DNA-binding domain"/>
    <property type="match status" value="1"/>
</dbReference>
<dbReference type="Pfam" id="PF01388">
    <property type="entry name" value="ARID"/>
    <property type="match status" value="1"/>
</dbReference>
<reference evidence="2" key="1">
    <citation type="submission" date="2021-01" db="EMBL/GenBank/DDBJ databases">
        <authorList>
            <person name="Eckstrom K.M.E."/>
        </authorList>
    </citation>
    <scope>NUCLEOTIDE SEQUENCE</scope>
    <source>
        <strain evidence="2">UVCC 0001</strain>
    </source>
</reference>
<dbReference type="SMART" id="SM00501">
    <property type="entry name" value="BRIGHT"/>
    <property type="match status" value="1"/>
</dbReference>
<sequence>MLDLRELSTAALTAEAATTNPADPFAFCTLPVTPGVPRAQLAYYSGHKRNEYGVKHNTTNGEPKRIPRRQQRQPTDAEIVAVVSAALACPGAPIPWSELGYPDGGPVVAGREVDLRRLWTLVSAWGGMDGARAARRWTAIAIELGAHGKCISNFAAAFKTIYTRFLLPYEAHWKAGGGGTPEAAKKEAKDVAP</sequence>
<dbReference type="CDD" id="cd16100">
    <property type="entry name" value="ARID"/>
    <property type="match status" value="1"/>
</dbReference>
<dbReference type="InterPro" id="IPR036431">
    <property type="entry name" value="ARID_dom_sf"/>
</dbReference>
<dbReference type="EMBL" id="JASFZW010000002">
    <property type="protein sequence ID" value="KAK2080110.1"/>
    <property type="molecule type" value="Genomic_DNA"/>
</dbReference>
<keyword evidence="3" id="KW-1185">Reference proteome</keyword>
<dbReference type="AlphaFoldDB" id="A0AAD9IMH6"/>
<dbReference type="GO" id="GO:0003677">
    <property type="term" value="F:DNA binding"/>
    <property type="evidence" value="ECO:0007669"/>
    <property type="project" value="InterPro"/>
</dbReference>
<dbReference type="SUPFAM" id="SSF46774">
    <property type="entry name" value="ARID-like"/>
    <property type="match status" value="1"/>
</dbReference>
<comment type="caution">
    <text evidence="2">The sequence shown here is derived from an EMBL/GenBank/DDBJ whole genome shotgun (WGS) entry which is preliminary data.</text>
</comment>
<evidence type="ECO:0000313" key="3">
    <source>
        <dbReference type="Proteomes" id="UP001255856"/>
    </source>
</evidence>
<dbReference type="PROSITE" id="PS51011">
    <property type="entry name" value="ARID"/>
    <property type="match status" value="1"/>
</dbReference>
<dbReference type="InterPro" id="IPR001606">
    <property type="entry name" value="ARID_dom"/>
</dbReference>